<evidence type="ECO:0000256" key="3">
    <source>
        <dbReference type="ARBA" id="ARBA00022452"/>
    </source>
</evidence>
<evidence type="ECO:0000256" key="4">
    <source>
        <dbReference type="ARBA" id="ARBA00022692"/>
    </source>
</evidence>
<feature type="domain" description="TonB-dependent receptor plug" evidence="13">
    <location>
        <begin position="119"/>
        <end position="199"/>
    </location>
</feature>
<dbReference type="Pfam" id="PF07715">
    <property type="entry name" value="Plug"/>
    <property type="match status" value="1"/>
</dbReference>
<keyword evidence="6 11" id="KW-0798">TonB box</keyword>
<dbReference type="Pfam" id="PF13715">
    <property type="entry name" value="CarbopepD_reg_2"/>
    <property type="match status" value="1"/>
</dbReference>
<evidence type="ECO:0000256" key="5">
    <source>
        <dbReference type="ARBA" id="ARBA00022729"/>
    </source>
</evidence>
<dbReference type="GO" id="GO:0009279">
    <property type="term" value="C:cell outer membrane"/>
    <property type="evidence" value="ECO:0007669"/>
    <property type="project" value="UniProtKB-SubCell"/>
</dbReference>
<dbReference type="PANTHER" id="PTHR30069:SF29">
    <property type="entry name" value="HEMOGLOBIN AND HEMOGLOBIN-HAPTOGLOBIN-BINDING PROTEIN 1-RELATED"/>
    <property type="match status" value="1"/>
</dbReference>
<evidence type="ECO:0008006" key="16">
    <source>
        <dbReference type="Google" id="ProtNLM"/>
    </source>
</evidence>
<evidence type="ECO:0000256" key="6">
    <source>
        <dbReference type="ARBA" id="ARBA00023077"/>
    </source>
</evidence>
<keyword evidence="9 10" id="KW-0998">Cell outer membrane</keyword>
<dbReference type="Proteomes" id="UP000234211">
    <property type="component" value="Unassembled WGS sequence"/>
</dbReference>
<keyword evidence="7 10" id="KW-0472">Membrane</keyword>
<organism evidence="14 15">
    <name type="scientific">Tenacibaculum piscium</name>
    <dbReference type="NCBI Taxonomy" id="1458515"/>
    <lineage>
        <taxon>Bacteria</taxon>
        <taxon>Pseudomonadati</taxon>
        <taxon>Bacteroidota</taxon>
        <taxon>Flavobacteriia</taxon>
        <taxon>Flavobacteriales</taxon>
        <taxon>Flavobacteriaceae</taxon>
        <taxon>Tenacibaculum</taxon>
    </lineage>
</organism>
<evidence type="ECO:0000256" key="7">
    <source>
        <dbReference type="ARBA" id="ARBA00023136"/>
    </source>
</evidence>
<dbReference type="Gene3D" id="2.40.170.20">
    <property type="entry name" value="TonB-dependent receptor, beta-barrel domain"/>
    <property type="match status" value="1"/>
</dbReference>
<dbReference type="SUPFAM" id="SSF49464">
    <property type="entry name" value="Carboxypeptidase regulatory domain-like"/>
    <property type="match status" value="1"/>
</dbReference>
<dbReference type="GO" id="GO:0015344">
    <property type="term" value="F:siderophore uptake transmembrane transporter activity"/>
    <property type="evidence" value="ECO:0007669"/>
    <property type="project" value="TreeGrafter"/>
</dbReference>
<dbReference type="Gene3D" id="2.170.130.10">
    <property type="entry name" value="TonB-dependent receptor, plug domain"/>
    <property type="match status" value="1"/>
</dbReference>
<dbReference type="Gene3D" id="2.60.40.1120">
    <property type="entry name" value="Carboxypeptidase-like, regulatory domain"/>
    <property type="match status" value="1"/>
</dbReference>
<dbReference type="EMBL" id="OENF01000042">
    <property type="protein sequence ID" value="SOS75816.1"/>
    <property type="molecule type" value="Genomic_DNA"/>
</dbReference>
<dbReference type="InterPro" id="IPR037066">
    <property type="entry name" value="Plug_dom_sf"/>
</dbReference>
<keyword evidence="8" id="KW-0675">Receptor</keyword>
<evidence type="ECO:0000259" key="12">
    <source>
        <dbReference type="Pfam" id="PF00593"/>
    </source>
</evidence>
<dbReference type="InterPro" id="IPR010917">
    <property type="entry name" value="TonB_rcpt_CS"/>
</dbReference>
<dbReference type="InterPro" id="IPR036942">
    <property type="entry name" value="Beta-barrel_TonB_sf"/>
</dbReference>
<evidence type="ECO:0000259" key="13">
    <source>
        <dbReference type="Pfam" id="PF07715"/>
    </source>
</evidence>
<name>A0A2H1YJY1_9FLAO</name>
<comment type="similarity">
    <text evidence="10 11">Belongs to the TonB-dependent receptor family.</text>
</comment>
<dbReference type="PROSITE" id="PS52016">
    <property type="entry name" value="TONB_DEPENDENT_REC_3"/>
    <property type="match status" value="1"/>
</dbReference>
<keyword evidence="4 10" id="KW-0812">Transmembrane</keyword>
<evidence type="ECO:0000313" key="15">
    <source>
        <dbReference type="Proteomes" id="UP000234211"/>
    </source>
</evidence>
<dbReference type="InterPro" id="IPR039426">
    <property type="entry name" value="TonB-dep_rcpt-like"/>
</dbReference>
<dbReference type="Pfam" id="PF00593">
    <property type="entry name" value="TonB_dep_Rec_b-barrel"/>
    <property type="match status" value="1"/>
</dbReference>
<keyword evidence="2 10" id="KW-0813">Transport</keyword>
<dbReference type="GO" id="GO:0044718">
    <property type="term" value="P:siderophore transmembrane transport"/>
    <property type="evidence" value="ECO:0007669"/>
    <property type="project" value="TreeGrafter"/>
</dbReference>
<keyword evidence="15" id="KW-1185">Reference proteome</keyword>
<keyword evidence="3 10" id="KW-1134">Transmembrane beta strand</keyword>
<dbReference type="SUPFAM" id="SSF56935">
    <property type="entry name" value="Porins"/>
    <property type="match status" value="1"/>
</dbReference>
<dbReference type="InterPro" id="IPR012910">
    <property type="entry name" value="Plug_dom"/>
</dbReference>
<evidence type="ECO:0000313" key="14">
    <source>
        <dbReference type="EMBL" id="SOS75816.1"/>
    </source>
</evidence>
<dbReference type="AlphaFoldDB" id="A0A2H1YJY1"/>
<accession>A0A2H1YJY1</accession>
<evidence type="ECO:0000256" key="1">
    <source>
        <dbReference type="ARBA" id="ARBA00004571"/>
    </source>
</evidence>
<gene>
    <name evidence="14" type="ORF">TNO020_70124</name>
</gene>
<comment type="subcellular location">
    <subcellularLocation>
        <location evidence="1 10">Cell outer membrane</location>
        <topology evidence="1 10">Multi-pass membrane protein</topology>
    </subcellularLocation>
</comment>
<evidence type="ECO:0000256" key="2">
    <source>
        <dbReference type="ARBA" id="ARBA00022448"/>
    </source>
</evidence>
<dbReference type="PROSITE" id="PS01156">
    <property type="entry name" value="TONB_DEPENDENT_REC_2"/>
    <property type="match status" value="1"/>
</dbReference>
<sequence length="918" mass="101317">MMKNLTNLVLMLLFFVTATVLGQTKLRGSVIDETGQPLPGASILVKGTANGTATDFDGKFVVNTKLKSGVIVVSFIGYVTKQITYSASKSNVGTIKLAPSNVLDEIVITGKGVLDIAKERETPVAVSTIRASEIQEKMGNQEFPEILKVTPSVYATKSSGGFGDSRINVRGFDQTNTAIIINGQPVNDMENGKVYWFNWSGLQDVASGVQIQRGLGASKLAVPSVGGTINVITKAADKKEGGFAKFSTANDNYFKSVVGYNTGLSEKGWAFSALFGAWQGDGYVDGTKGEGNTYFLAVGYKPSDEHSFNFSLTGSSQWHNQRSASLTLEDQLNFGTKYNADWGYLNGREYSFRRNFYNKPIASLNWDWDINDNLGLSTVAYGSWGRGGGTGSRGRNFEIYPYNKSISDDVLNPKGNQLDYRNATTGLIDFDGIVANNKSITSYTGNNKFYKGLKIGTNNKYSKVDGISDNVAIRRSSINSHDWYGVISNLKYDITEELSFGVGVDYRKYTGYHYIVVNDLLGLDGYVSVANKNKNTTFDDKGKPVYGVFVSGTSDASPFANIVDSPKIGYYNIGKVDWLGTNGILEYKNDEISAVLQGGLSNQKYQRIDYFAYSEANAESEKENILGGYVKGGLNYNINEEHNVFANAGLIKRQPKFDAVFPNYSNNVTEDLKNETISSYELGYGFKSEFVTASVNLYRTSWKDRWLTRGVDLGAGVSGTANFDGIEQLHSGAELEVTVRPIEKLKVKGSFSYGDWIYKDNVTSTVFDDNQQKIGESTLYLKDVKVGDAAQMTASLGLTYEILENFKVDTDWNYAGNLYADFSPIDEEFEKPENKGAIELPNYNLFDAGVSYKVNFDDKHALSFRVNVNNVFDTKYISESKTNIHEREGSVLNDGIDVQNQVWFGFGRTWNASVRFSF</sequence>
<feature type="domain" description="TonB-dependent receptor-like beta-barrel" evidence="12">
    <location>
        <begin position="368"/>
        <end position="871"/>
    </location>
</feature>
<proteinExistence type="inferred from homology"/>
<evidence type="ECO:0000256" key="8">
    <source>
        <dbReference type="ARBA" id="ARBA00023170"/>
    </source>
</evidence>
<reference evidence="15" key="1">
    <citation type="submission" date="2017-11" db="EMBL/GenBank/DDBJ databases">
        <authorList>
            <person name="Duchaud E."/>
        </authorList>
    </citation>
    <scope>NUCLEOTIDE SEQUENCE [LARGE SCALE GENOMIC DNA]</scope>
    <source>
        <strain evidence="15">Tenacibaculum sp. TNO020</strain>
    </source>
</reference>
<protein>
    <recommendedName>
        <fullName evidence="16">TonB-dependent receptor</fullName>
    </recommendedName>
</protein>
<dbReference type="PANTHER" id="PTHR30069">
    <property type="entry name" value="TONB-DEPENDENT OUTER MEMBRANE RECEPTOR"/>
    <property type="match status" value="1"/>
</dbReference>
<evidence type="ECO:0000256" key="9">
    <source>
        <dbReference type="ARBA" id="ARBA00023237"/>
    </source>
</evidence>
<keyword evidence="5" id="KW-0732">Signal</keyword>
<dbReference type="InterPro" id="IPR008969">
    <property type="entry name" value="CarboxyPept-like_regulatory"/>
</dbReference>
<dbReference type="InterPro" id="IPR000531">
    <property type="entry name" value="Beta-barrel_TonB"/>
</dbReference>
<evidence type="ECO:0000256" key="11">
    <source>
        <dbReference type="RuleBase" id="RU003357"/>
    </source>
</evidence>
<evidence type="ECO:0000256" key="10">
    <source>
        <dbReference type="PROSITE-ProRule" id="PRU01360"/>
    </source>
</evidence>